<dbReference type="InterPro" id="IPR036866">
    <property type="entry name" value="RibonucZ/Hydroxyglut_hydro"/>
</dbReference>
<dbReference type="SMART" id="SM00849">
    <property type="entry name" value="Lactamase_B"/>
    <property type="match status" value="1"/>
</dbReference>
<dbReference type="EMBL" id="FQWY01000013">
    <property type="protein sequence ID" value="SHG80719.1"/>
    <property type="molecule type" value="Genomic_DNA"/>
</dbReference>
<dbReference type="OrthoDB" id="11380at2"/>
<dbReference type="InterPro" id="IPR001279">
    <property type="entry name" value="Metallo-B-lactamas"/>
</dbReference>
<dbReference type="Pfam" id="PF00753">
    <property type="entry name" value="Lactamase_B"/>
    <property type="match status" value="1"/>
</dbReference>
<dbReference type="InterPro" id="IPR050855">
    <property type="entry name" value="NDM-1-like"/>
</dbReference>
<dbReference type="AlphaFoldDB" id="A0A1M5MUY9"/>
<evidence type="ECO:0000313" key="3">
    <source>
        <dbReference type="Proteomes" id="UP000242329"/>
    </source>
</evidence>
<organism evidence="2 3">
    <name type="scientific">Thermosyntropha lipolytica DSM 11003</name>
    <dbReference type="NCBI Taxonomy" id="1123382"/>
    <lineage>
        <taxon>Bacteria</taxon>
        <taxon>Bacillati</taxon>
        <taxon>Bacillota</taxon>
        <taxon>Clostridia</taxon>
        <taxon>Eubacteriales</taxon>
        <taxon>Syntrophomonadaceae</taxon>
        <taxon>Thermosyntropha</taxon>
    </lineage>
</organism>
<dbReference type="PANTHER" id="PTHR42951">
    <property type="entry name" value="METALLO-BETA-LACTAMASE DOMAIN-CONTAINING"/>
    <property type="match status" value="1"/>
</dbReference>
<dbReference type="RefSeq" id="WP_073090971.1">
    <property type="nucleotide sequence ID" value="NZ_FQWY01000013.1"/>
</dbReference>
<gene>
    <name evidence="2" type="ORF">SAMN02745221_01016</name>
</gene>
<protein>
    <submittedName>
        <fullName evidence="2">Glyoxylase, beta-lactamase superfamily II</fullName>
    </submittedName>
</protein>
<proteinExistence type="predicted"/>
<evidence type="ECO:0000313" key="2">
    <source>
        <dbReference type="EMBL" id="SHG80719.1"/>
    </source>
</evidence>
<dbReference type="PANTHER" id="PTHR42951:SF14">
    <property type="entry name" value="METALLO-BETA-LACTAMASE SUPERFAMILY PROTEIN"/>
    <property type="match status" value="1"/>
</dbReference>
<keyword evidence="3" id="KW-1185">Reference proteome</keyword>
<dbReference type="Gene3D" id="3.60.15.10">
    <property type="entry name" value="Ribonuclease Z/Hydroxyacylglutathione hydrolase-like"/>
    <property type="match status" value="1"/>
</dbReference>
<sequence length="297" mass="33319">MKLEQVAGNTYYINFPSLIGVYVFPDGGCLLIDSGASSAFAQKAKKVLDDEGLRVEAIFNTHAHADHSGGNRFWQEAYGCDIYATPFEAAFMENALLGPFCLYTASPVDMLRNKFLMPEPSQVTHRIRPGDLIIKETGFKVLDLAGHAMEQAGLVTPDGVLFSGDAIITEHNLDKFPFVYMADLEKHMTTLQYLKENIYPYTVVGHGGILEQVEQTLSKNEEIIKHILAVIEKFILSPRSREEIVAHVIKEMALPDNRNQYILISGTISAYLAYLCNNKKARIFTEENNLKWVLAKR</sequence>
<dbReference type="CDD" id="cd07743">
    <property type="entry name" value="metallo-hydrolase-like_MBL-fold"/>
    <property type="match status" value="1"/>
</dbReference>
<reference evidence="3" key="1">
    <citation type="submission" date="2016-11" db="EMBL/GenBank/DDBJ databases">
        <authorList>
            <person name="Varghese N."/>
            <person name="Submissions S."/>
        </authorList>
    </citation>
    <scope>NUCLEOTIDE SEQUENCE [LARGE SCALE GENOMIC DNA]</scope>
    <source>
        <strain evidence="3">DSM 11003</strain>
    </source>
</reference>
<feature type="domain" description="Metallo-beta-lactamase" evidence="1">
    <location>
        <begin position="16"/>
        <end position="206"/>
    </location>
</feature>
<accession>A0A1M5MUY9</accession>
<dbReference type="SUPFAM" id="SSF56281">
    <property type="entry name" value="Metallo-hydrolase/oxidoreductase"/>
    <property type="match status" value="1"/>
</dbReference>
<name>A0A1M5MUY9_9FIRM</name>
<dbReference type="Proteomes" id="UP000242329">
    <property type="component" value="Unassembled WGS sequence"/>
</dbReference>
<evidence type="ECO:0000259" key="1">
    <source>
        <dbReference type="SMART" id="SM00849"/>
    </source>
</evidence>
<dbReference type="STRING" id="1123382.SAMN02745221_01016"/>